<dbReference type="Proteomes" id="UP000075604">
    <property type="component" value="Unassembled WGS sequence"/>
</dbReference>
<dbReference type="EMBL" id="JELX01000803">
    <property type="protein sequence ID" value="KYF61405.1"/>
    <property type="molecule type" value="Genomic_DNA"/>
</dbReference>
<organism evidence="2 3">
    <name type="scientific">Sorangium cellulosum</name>
    <name type="common">Polyangium cellulosum</name>
    <dbReference type="NCBI Taxonomy" id="56"/>
    <lineage>
        <taxon>Bacteria</taxon>
        <taxon>Pseudomonadati</taxon>
        <taxon>Myxococcota</taxon>
        <taxon>Polyangia</taxon>
        <taxon>Polyangiales</taxon>
        <taxon>Polyangiaceae</taxon>
        <taxon>Sorangium</taxon>
    </lineage>
</organism>
<evidence type="ECO:0000313" key="3">
    <source>
        <dbReference type="Proteomes" id="UP000075604"/>
    </source>
</evidence>
<proteinExistence type="predicted"/>
<accession>A0A150Q040</accession>
<dbReference type="AlphaFoldDB" id="A0A150Q040"/>
<reference evidence="2 3" key="1">
    <citation type="submission" date="2014-02" db="EMBL/GenBank/DDBJ databases">
        <title>The small core and large imbalanced accessory genome model reveals a collaborative survival strategy of Sorangium cellulosum strains in nature.</title>
        <authorList>
            <person name="Han K."/>
            <person name="Peng R."/>
            <person name="Blom J."/>
            <person name="Li Y.-Z."/>
        </authorList>
    </citation>
    <scope>NUCLEOTIDE SEQUENCE [LARGE SCALE GENOMIC DNA]</scope>
    <source>
        <strain evidence="2 3">So0157-18</strain>
    </source>
</reference>
<protein>
    <submittedName>
        <fullName evidence="2">Uncharacterized protein</fullName>
    </submittedName>
</protein>
<gene>
    <name evidence="2" type="ORF">BE04_50930</name>
</gene>
<feature type="transmembrane region" description="Helical" evidence="1">
    <location>
        <begin position="375"/>
        <end position="397"/>
    </location>
</feature>
<name>A0A150Q040_SORCE</name>
<evidence type="ECO:0000256" key="1">
    <source>
        <dbReference type="SAM" id="Phobius"/>
    </source>
</evidence>
<dbReference type="Gene3D" id="2.30.30.40">
    <property type="entry name" value="SH3 Domains"/>
    <property type="match status" value="1"/>
</dbReference>
<keyword evidence="1" id="KW-1133">Transmembrane helix</keyword>
<evidence type="ECO:0000313" key="2">
    <source>
        <dbReference type="EMBL" id="KYF61405.1"/>
    </source>
</evidence>
<sequence>MHRGILDSVRQPDLGLGLMSQINKGILDSVRQPDLGLGLMSQINKGILDSVRQPDLGLGLMSQINKGILDSVRQPDLGLGLMSQINKGILDSVRQPDLGLGLMSQINKGILDSVRQPDLGLGLMSQINKGILDSVRQPDLGLGLMSQIQKGILDSVRQPDLGLGVMSGMHKGILESMRRADLGLGVMSGMHKGILESMRQPDLGLGALGEVHRTLAESMRKVDMGFGVVSGMHKTIAESMRLAGMGLGVLDDVTRMWSKSFSAMAEIAGDRYSVGALGGAIAAVGLTGRFDLGLMSAAIAAARFWEDEVQGEADHVESAREESVLVDAIAEVGAFAQQAASAASEDIQRQVAIALDAVASKFAERLASAKPAERVSIMNLLGLVVAVISALAAVYYGQIAKDAADSSTQDAVESRAAISRASEQQVEELKKLRASFDMLADTVATANDEDASDLWVIERTADVRVRKATKSAKVAELYPNQVVAAVQLEHKWVRIEYYDYVNDVSRTGWVLKKYMRRLRGETSPGSRAQP</sequence>
<comment type="caution">
    <text evidence="2">The sequence shown here is derived from an EMBL/GenBank/DDBJ whole genome shotgun (WGS) entry which is preliminary data.</text>
</comment>
<keyword evidence="1" id="KW-0472">Membrane</keyword>
<keyword evidence="1" id="KW-0812">Transmembrane</keyword>